<keyword evidence="5" id="KW-0297">G-protein coupled receptor</keyword>
<feature type="transmembrane region" description="Helical" evidence="10">
    <location>
        <begin position="33"/>
        <end position="53"/>
    </location>
</feature>
<dbReference type="PANTHER" id="PTHR24246">
    <property type="entry name" value="OLFACTORY RECEPTOR AND ADENOSINE RECEPTOR"/>
    <property type="match status" value="1"/>
</dbReference>
<keyword evidence="3 10" id="KW-0812">Transmembrane</keyword>
<evidence type="ECO:0000256" key="5">
    <source>
        <dbReference type="ARBA" id="ARBA00023040"/>
    </source>
</evidence>
<comment type="caution">
    <text evidence="12">The sequence shown here is derived from an EMBL/GenBank/DDBJ whole genome shotgun (WGS) entry which is preliminary data.</text>
</comment>
<reference evidence="12" key="1">
    <citation type="submission" date="2021-11" db="EMBL/GenBank/DDBJ databases">
        <authorList>
            <person name="Schell T."/>
        </authorList>
    </citation>
    <scope>NUCLEOTIDE SEQUENCE</scope>
    <source>
        <strain evidence="12">M5</strain>
    </source>
</reference>
<comment type="subcellular location">
    <subcellularLocation>
        <location evidence="1">Cell membrane</location>
        <topology evidence="1">Multi-pass membrane protein</topology>
    </subcellularLocation>
</comment>
<keyword evidence="6 10" id="KW-0472">Membrane</keyword>
<evidence type="ECO:0000256" key="10">
    <source>
        <dbReference type="SAM" id="Phobius"/>
    </source>
</evidence>
<name>A0A8J2VYE5_9CRUS</name>
<evidence type="ECO:0000256" key="7">
    <source>
        <dbReference type="ARBA" id="ARBA00023170"/>
    </source>
</evidence>
<keyword evidence="4 10" id="KW-1133">Transmembrane helix</keyword>
<feature type="transmembrane region" description="Helical" evidence="10">
    <location>
        <begin position="292"/>
        <end position="315"/>
    </location>
</feature>
<sequence>MNRSVDIPENFSLLISMDVPMNLRPMSLTTQSYRYVVAGVGTLLNMLVVVVIYNSRQLHYPRHVFWAAISVMNQFHIIYNIVEIIAIVGRNQVACQIFVLNAGVPYTIVLTFLAMAAFDRYLAVARYEWYKEKVTNRGIIFLLSIVFIVTYLIITSPFSTGFKNIQNCTVNLTHIHVILIYDLILGIVCVILHVMIFIRSRTAIKQQPSQLRQNRIPLQFIPTPSTNVVSAATHRMHQQVENAAEAPTDTLPPHFIESQLDADSLCFSWIFNRPKLNRLEIRAAFSMSINALPVWLCTFPVTVSGILIYWCILLQSNCPAVFRINPYINDMFIVHIIYSPLMYISTSTEFKRALIHLKQKCQCKCSRHT</sequence>
<evidence type="ECO:0000256" key="2">
    <source>
        <dbReference type="ARBA" id="ARBA00022475"/>
    </source>
</evidence>
<keyword evidence="9" id="KW-0807">Transducer</keyword>
<evidence type="ECO:0000256" key="6">
    <source>
        <dbReference type="ARBA" id="ARBA00023136"/>
    </source>
</evidence>
<dbReference type="GO" id="GO:0007189">
    <property type="term" value="P:adenylate cyclase-activating G protein-coupled receptor signaling pathway"/>
    <property type="evidence" value="ECO:0007669"/>
    <property type="project" value="TreeGrafter"/>
</dbReference>
<feature type="transmembrane region" description="Helical" evidence="10">
    <location>
        <begin position="327"/>
        <end position="344"/>
    </location>
</feature>
<feature type="transmembrane region" description="Helical" evidence="10">
    <location>
        <begin position="98"/>
        <end position="118"/>
    </location>
</feature>
<dbReference type="Gene3D" id="1.20.1070.10">
    <property type="entry name" value="Rhodopsin 7-helix transmembrane proteins"/>
    <property type="match status" value="1"/>
</dbReference>
<dbReference type="GO" id="GO:0001973">
    <property type="term" value="P:G protein-coupled adenosine receptor signaling pathway"/>
    <property type="evidence" value="ECO:0007669"/>
    <property type="project" value="TreeGrafter"/>
</dbReference>
<feature type="transmembrane region" description="Helical" evidence="10">
    <location>
        <begin position="139"/>
        <end position="158"/>
    </location>
</feature>
<keyword evidence="7" id="KW-0675">Receptor</keyword>
<dbReference type="PANTHER" id="PTHR24246:SF27">
    <property type="entry name" value="ADENOSINE RECEPTOR, ISOFORM A"/>
    <property type="match status" value="1"/>
</dbReference>
<protein>
    <recommendedName>
        <fullName evidence="11">G-protein coupled receptors family 1 profile domain-containing protein</fullName>
    </recommendedName>
</protein>
<dbReference type="InterPro" id="IPR017452">
    <property type="entry name" value="GPCR_Rhodpsn_7TM"/>
</dbReference>
<dbReference type="AlphaFoldDB" id="A0A8J2VYE5"/>
<accession>A0A8J2VYE5</accession>
<evidence type="ECO:0000256" key="9">
    <source>
        <dbReference type="ARBA" id="ARBA00023224"/>
    </source>
</evidence>
<keyword evidence="2" id="KW-1003">Cell membrane</keyword>
<evidence type="ECO:0000256" key="8">
    <source>
        <dbReference type="ARBA" id="ARBA00023180"/>
    </source>
</evidence>
<evidence type="ECO:0000259" key="11">
    <source>
        <dbReference type="PROSITE" id="PS50262"/>
    </source>
</evidence>
<feature type="transmembrane region" description="Helical" evidence="10">
    <location>
        <begin position="178"/>
        <end position="198"/>
    </location>
</feature>
<evidence type="ECO:0000313" key="12">
    <source>
        <dbReference type="EMBL" id="CAH0098512.1"/>
    </source>
</evidence>
<feature type="domain" description="G-protein coupled receptors family 1 profile" evidence="11">
    <location>
        <begin position="44"/>
        <end position="343"/>
    </location>
</feature>
<dbReference type="PROSITE" id="PS50262">
    <property type="entry name" value="G_PROTEIN_RECEP_F1_2"/>
    <property type="match status" value="1"/>
</dbReference>
<dbReference type="EMBL" id="CAKKLH010000002">
    <property type="protein sequence ID" value="CAH0098512.1"/>
    <property type="molecule type" value="Genomic_DNA"/>
</dbReference>
<gene>
    <name evidence="12" type="ORF">DGAL_LOCUS595</name>
</gene>
<keyword evidence="13" id="KW-1185">Reference proteome</keyword>
<dbReference type="OrthoDB" id="6350450at2759"/>
<evidence type="ECO:0000256" key="3">
    <source>
        <dbReference type="ARBA" id="ARBA00022692"/>
    </source>
</evidence>
<feature type="transmembrane region" description="Helical" evidence="10">
    <location>
        <begin position="65"/>
        <end position="86"/>
    </location>
</feature>
<dbReference type="SUPFAM" id="SSF81321">
    <property type="entry name" value="Family A G protein-coupled receptor-like"/>
    <property type="match status" value="1"/>
</dbReference>
<dbReference type="GO" id="GO:0004930">
    <property type="term" value="F:G protein-coupled receptor activity"/>
    <property type="evidence" value="ECO:0007669"/>
    <property type="project" value="UniProtKB-KW"/>
</dbReference>
<dbReference type="GO" id="GO:0005886">
    <property type="term" value="C:plasma membrane"/>
    <property type="evidence" value="ECO:0007669"/>
    <property type="project" value="UniProtKB-SubCell"/>
</dbReference>
<evidence type="ECO:0000256" key="1">
    <source>
        <dbReference type="ARBA" id="ARBA00004651"/>
    </source>
</evidence>
<evidence type="ECO:0000256" key="4">
    <source>
        <dbReference type="ARBA" id="ARBA00022989"/>
    </source>
</evidence>
<organism evidence="12 13">
    <name type="scientific">Daphnia galeata</name>
    <dbReference type="NCBI Taxonomy" id="27404"/>
    <lineage>
        <taxon>Eukaryota</taxon>
        <taxon>Metazoa</taxon>
        <taxon>Ecdysozoa</taxon>
        <taxon>Arthropoda</taxon>
        <taxon>Crustacea</taxon>
        <taxon>Branchiopoda</taxon>
        <taxon>Diplostraca</taxon>
        <taxon>Cladocera</taxon>
        <taxon>Anomopoda</taxon>
        <taxon>Daphniidae</taxon>
        <taxon>Daphnia</taxon>
    </lineage>
</organism>
<keyword evidence="8" id="KW-0325">Glycoprotein</keyword>
<dbReference type="Proteomes" id="UP000789390">
    <property type="component" value="Unassembled WGS sequence"/>
</dbReference>
<evidence type="ECO:0000313" key="13">
    <source>
        <dbReference type="Proteomes" id="UP000789390"/>
    </source>
</evidence>
<proteinExistence type="predicted"/>